<proteinExistence type="predicted"/>
<dbReference type="HOGENOM" id="CLU_3272956_0_0_10"/>
<keyword evidence="2" id="KW-1185">Reference proteome</keyword>
<dbReference type="STRING" id="714943.Mucpa_2659"/>
<dbReference type="Proteomes" id="UP000002774">
    <property type="component" value="Chromosome"/>
</dbReference>
<dbReference type="RefSeq" id="WP_008506957.1">
    <property type="nucleotide sequence ID" value="NZ_CM001403.1"/>
</dbReference>
<evidence type="ECO:0000313" key="1">
    <source>
        <dbReference type="EMBL" id="EHQ26773.1"/>
    </source>
</evidence>
<protein>
    <submittedName>
        <fullName evidence="1">Uncharacterized protein</fullName>
    </submittedName>
</protein>
<accession>H1Y4I9</accession>
<dbReference type="EMBL" id="CM001403">
    <property type="protein sequence ID" value="EHQ26773.1"/>
    <property type="molecule type" value="Genomic_DNA"/>
</dbReference>
<organism evidence="1 2">
    <name type="scientific">Mucilaginibacter paludis DSM 18603</name>
    <dbReference type="NCBI Taxonomy" id="714943"/>
    <lineage>
        <taxon>Bacteria</taxon>
        <taxon>Pseudomonadati</taxon>
        <taxon>Bacteroidota</taxon>
        <taxon>Sphingobacteriia</taxon>
        <taxon>Sphingobacteriales</taxon>
        <taxon>Sphingobacteriaceae</taxon>
        <taxon>Mucilaginibacter</taxon>
    </lineage>
</organism>
<reference evidence="1" key="1">
    <citation type="submission" date="2011-09" db="EMBL/GenBank/DDBJ databases">
        <title>The permanent draft genome of Mucilaginibacter paludis DSM 18603.</title>
        <authorList>
            <consortium name="US DOE Joint Genome Institute (JGI-PGF)"/>
            <person name="Lucas S."/>
            <person name="Han J."/>
            <person name="Lapidus A."/>
            <person name="Bruce D."/>
            <person name="Goodwin L."/>
            <person name="Pitluck S."/>
            <person name="Peters L."/>
            <person name="Kyrpides N."/>
            <person name="Mavromatis K."/>
            <person name="Ivanova N."/>
            <person name="Mikhailova N."/>
            <person name="Held B."/>
            <person name="Detter J.C."/>
            <person name="Tapia R."/>
            <person name="Han C."/>
            <person name="Land M."/>
            <person name="Hauser L."/>
            <person name="Markowitz V."/>
            <person name="Cheng J.-F."/>
            <person name="Hugenholtz P."/>
            <person name="Woyke T."/>
            <person name="Wu D."/>
            <person name="Tindall B."/>
            <person name="Brambilla E."/>
            <person name="Klenk H.-P."/>
            <person name="Eisen J.A."/>
        </authorList>
    </citation>
    <scope>NUCLEOTIDE SEQUENCE [LARGE SCALE GENOMIC DNA]</scope>
    <source>
        <strain evidence="1">DSM 18603</strain>
    </source>
</reference>
<name>H1Y4I9_9SPHI</name>
<gene>
    <name evidence="1" type="ORF">Mucpa_2659</name>
</gene>
<evidence type="ECO:0000313" key="2">
    <source>
        <dbReference type="Proteomes" id="UP000002774"/>
    </source>
</evidence>
<sequence length="41" mass="4625">MGSEIEFKLGLRWWLPEIVSAEVMEGGNSASRMNVLLSCQR</sequence>
<dbReference type="AlphaFoldDB" id="H1Y4I9"/>